<organism evidence="1 2">
    <name type="scientific">Bacteroides fragilis</name>
    <dbReference type="NCBI Taxonomy" id="817"/>
    <lineage>
        <taxon>Bacteria</taxon>
        <taxon>Pseudomonadati</taxon>
        <taxon>Bacteroidota</taxon>
        <taxon>Bacteroidia</taxon>
        <taxon>Bacteroidales</taxon>
        <taxon>Bacteroidaceae</taxon>
        <taxon>Bacteroides</taxon>
    </lineage>
</organism>
<evidence type="ECO:0000313" key="1">
    <source>
        <dbReference type="EMBL" id="KAA5206608.1"/>
    </source>
</evidence>
<protein>
    <submittedName>
        <fullName evidence="1">Uncharacterized protein</fullName>
    </submittedName>
</protein>
<proteinExistence type="predicted"/>
<dbReference type="AlphaFoldDB" id="A0A5M5WS23"/>
<dbReference type="Proteomes" id="UP000429838">
    <property type="component" value="Unassembled WGS sequence"/>
</dbReference>
<accession>A0A5M5WS23</accession>
<evidence type="ECO:0000313" key="2">
    <source>
        <dbReference type="Proteomes" id="UP000429838"/>
    </source>
</evidence>
<comment type="caution">
    <text evidence="1">The sequence shown here is derived from an EMBL/GenBank/DDBJ whole genome shotgun (WGS) entry which is preliminary data.</text>
</comment>
<dbReference type="EMBL" id="VWAQ01000013">
    <property type="protein sequence ID" value="KAA5206608.1"/>
    <property type="molecule type" value="Genomic_DNA"/>
</dbReference>
<sequence>MKQERKIIEIELVNDIQALIMMQEIALGEIKKKIRDQRVIDFQEDILRVLKTVNEIDFINMNSN</sequence>
<name>A0A5M5WS23_BACFG</name>
<gene>
    <name evidence="1" type="ORF">F2Z25_15225</name>
</gene>
<reference evidence="1 2" key="1">
    <citation type="journal article" date="2019" name="Nat. Med.">
        <title>A library of human gut bacterial isolates paired with longitudinal multiomics data enables mechanistic microbiome research.</title>
        <authorList>
            <person name="Poyet M."/>
            <person name="Groussin M."/>
            <person name="Gibbons S.M."/>
            <person name="Avila-Pacheco J."/>
            <person name="Jiang X."/>
            <person name="Kearney S.M."/>
            <person name="Perrotta A.R."/>
            <person name="Berdy B."/>
            <person name="Zhao S."/>
            <person name="Lieberman T.D."/>
            <person name="Swanson P.K."/>
            <person name="Smith M."/>
            <person name="Roesemann S."/>
            <person name="Alexander J.E."/>
            <person name="Rich S.A."/>
            <person name="Livny J."/>
            <person name="Vlamakis H."/>
            <person name="Clish C."/>
            <person name="Bullock K."/>
            <person name="Deik A."/>
            <person name="Scott J."/>
            <person name="Pierce K.A."/>
            <person name="Xavier R.J."/>
            <person name="Alm E.J."/>
        </authorList>
    </citation>
    <scope>NUCLEOTIDE SEQUENCE [LARGE SCALE GENOMIC DNA]</scope>
    <source>
        <strain evidence="1 2">BIOML-A1</strain>
    </source>
</reference>